<feature type="transmembrane region" description="Helical" evidence="1">
    <location>
        <begin position="82"/>
        <end position="104"/>
    </location>
</feature>
<dbReference type="AlphaFoldDB" id="A0A7Z9BXJ4"/>
<keyword evidence="1" id="KW-1133">Transmembrane helix</keyword>
<name>A0A7Z9BXJ4_9CYAN</name>
<evidence type="ECO:0000256" key="1">
    <source>
        <dbReference type="SAM" id="Phobius"/>
    </source>
</evidence>
<keyword evidence="3" id="KW-1185">Reference proteome</keyword>
<organism evidence="2 3">
    <name type="scientific">Planktothrix paucivesiculata PCC 9631</name>
    <dbReference type="NCBI Taxonomy" id="671071"/>
    <lineage>
        <taxon>Bacteria</taxon>
        <taxon>Bacillati</taxon>
        <taxon>Cyanobacteriota</taxon>
        <taxon>Cyanophyceae</taxon>
        <taxon>Oscillatoriophycideae</taxon>
        <taxon>Oscillatoriales</taxon>
        <taxon>Microcoleaceae</taxon>
        <taxon>Planktothrix</taxon>
    </lineage>
</organism>
<evidence type="ECO:0000313" key="2">
    <source>
        <dbReference type="EMBL" id="VXD24606.1"/>
    </source>
</evidence>
<proteinExistence type="predicted"/>
<keyword evidence="1" id="KW-0472">Membrane</keyword>
<dbReference type="EMBL" id="CZCS02000229">
    <property type="protein sequence ID" value="VXD24606.1"/>
    <property type="molecule type" value="Genomic_DNA"/>
</dbReference>
<dbReference type="Proteomes" id="UP000182190">
    <property type="component" value="Unassembled WGS sequence"/>
</dbReference>
<dbReference type="RefSeq" id="WP_083622047.1">
    <property type="nucleotide sequence ID" value="NZ_LR735018.1"/>
</dbReference>
<keyword evidence="1" id="KW-0812">Transmembrane</keyword>
<comment type="caution">
    <text evidence="2">The sequence shown here is derived from an EMBL/GenBank/DDBJ whole genome shotgun (WGS) entry which is preliminary data.</text>
</comment>
<gene>
    <name evidence="2" type="ORF">PL9631_850039</name>
</gene>
<reference evidence="2" key="1">
    <citation type="submission" date="2019-10" db="EMBL/GenBank/DDBJ databases">
        <authorList>
            <consortium name="Genoscope - CEA"/>
            <person name="William W."/>
        </authorList>
    </citation>
    <scope>NUCLEOTIDE SEQUENCE [LARGE SCALE GENOMIC DNA]</scope>
    <source>
        <strain evidence="2">BBR_PRJEB10994</strain>
    </source>
</reference>
<sequence length="233" mass="26577">MSQQDLEPFKITESELEELSGISPGDVLTGNLYRLKNWRDPNKFLSLFLNQILILGLTFVFSLPLALVISRKTAYFTQDFDLFIQVLGITLTISLISIISWNGYMIKKAKSLTRLASLLEEVNKYNDVMKAVEILDQLVAVGNLQADIINRKDVMKALQITHDSLINGLKTERILREHQDFMGRRYELFVNLENNLSALMALDVTNQATEYGRLLNEALEIGMSVHQEVRKLN</sequence>
<evidence type="ECO:0000313" key="3">
    <source>
        <dbReference type="Proteomes" id="UP000182190"/>
    </source>
</evidence>
<protein>
    <submittedName>
        <fullName evidence="2">Uncharacterized protein</fullName>
    </submittedName>
</protein>
<feature type="transmembrane region" description="Helical" evidence="1">
    <location>
        <begin position="44"/>
        <end position="70"/>
    </location>
</feature>
<accession>A0A7Z9BXJ4</accession>
<dbReference type="OrthoDB" id="454580at2"/>